<evidence type="ECO:0000313" key="2">
    <source>
        <dbReference type="Proteomes" id="UP000268093"/>
    </source>
</evidence>
<accession>A0A433D0J5</accession>
<comment type="caution">
    <text evidence="1">The sequence shown here is derived from an EMBL/GenBank/DDBJ whole genome shotgun (WGS) entry which is preliminary data.</text>
</comment>
<dbReference type="Proteomes" id="UP000268093">
    <property type="component" value="Unassembled WGS sequence"/>
</dbReference>
<dbReference type="EMBL" id="RBNI01009078">
    <property type="protein sequence ID" value="RUP44350.1"/>
    <property type="molecule type" value="Genomic_DNA"/>
</dbReference>
<keyword evidence="2" id="KW-1185">Reference proteome</keyword>
<dbReference type="AlphaFoldDB" id="A0A433D0J5"/>
<reference evidence="1 2" key="1">
    <citation type="journal article" date="2018" name="New Phytol.">
        <title>Phylogenomics of Endogonaceae and evolution of mycorrhizas within Mucoromycota.</title>
        <authorList>
            <person name="Chang Y."/>
            <person name="Desiro A."/>
            <person name="Na H."/>
            <person name="Sandor L."/>
            <person name="Lipzen A."/>
            <person name="Clum A."/>
            <person name="Barry K."/>
            <person name="Grigoriev I.V."/>
            <person name="Martin F.M."/>
            <person name="Stajich J.E."/>
            <person name="Smith M.E."/>
            <person name="Bonito G."/>
            <person name="Spatafora J.W."/>
        </authorList>
    </citation>
    <scope>NUCLEOTIDE SEQUENCE [LARGE SCALE GENOMIC DNA]</scope>
    <source>
        <strain evidence="1 2">GMNB39</strain>
    </source>
</reference>
<proteinExistence type="predicted"/>
<organism evidence="1 2">
    <name type="scientific">Jimgerdemannia flammicorona</name>
    <dbReference type="NCBI Taxonomy" id="994334"/>
    <lineage>
        <taxon>Eukaryota</taxon>
        <taxon>Fungi</taxon>
        <taxon>Fungi incertae sedis</taxon>
        <taxon>Mucoromycota</taxon>
        <taxon>Mucoromycotina</taxon>
        <taxon>Endogonomycetes</taxon>
        <taxon>Endogonales</taxon>
        <taxon>Endogonaceae</taxon>
        <taxon>Jimgerdemannia</taxon>
    </lineage>
</organism>
<name>A0A433D0J5_9FUNG</name>
<evidence type="ECO:0000313" key="1">
    <source>
        <dbReference type="EMBL" id="RUP44350.1"/>
    </source>
</evidence>
<gene>
    <name evidence="1" type="ORF">BC936DRAFT_149592</name>
</gene>
<sequence length="48" mass="5425">MAEKITASIEECNVLDYMNAEVEDWLNGKSSNFNSTCPSSRRNRAREG</sequence>
<protein>
    <submittedName>
        <fullName evidence="1">Uncharacterized protein</fullName>
    </submittedName>
</protein>